<evidence type="ECO:0000313" key="2">
    <source>
        <dbReference type="Proteomes" id="UP000789342"/>
    </source>
</evidence>
<accession>A0A9N9JI12</accession>
<gene>
    <name evidence="1" type="ORF">AMORRO_LOCUS17452</name>
</gene>
<reference evidence="1" key="1">
    <citation type="submission" date="2021-06" db="EMBL/GenBank/DDBJ databases">
        <authorList>
            <person name="Kallberg Y."/>
            <person name="Tangrot J."/>
            <person name="Rosling A."/>
        </authorList>
    </citation>
    <scope>NUCLEOTIDE SEQUENCE</scope>
    <source>
        <strain evidence="1">CL551</strain>
    </source>
</reference>
<protein>
    <submittedName>
        <fullName evidence="1">1292_t:CDS:1</fullName>
    </submittedName>
</protein>
<keyword evidence="2" id="KW-1185">Reference proteome</keyword>
<dbReference type="EMBL" id="CAJVPV010053934">
    <property type="protein sequence ID" value="CAG8782574.1"/>
    <property type="molecule type" value="Genomic_DNA"/>
</dbReference>
<comment type="caution">
    <text evidence="1">The sequence shown here is derived from an EMBL/GenBank/DDBJ whole genome shotgun (WGS) entry which is preliminary data.</text>
</comment>
<proteinExistence type="predicted"/>
<evidence type="ECO:0000313" key="1">
    <source>
        <dbReference type="EMBL" id="CAG8782574.1"/>
    </source>
</evidence>
<name>A0A9N9JI12_9GLOM</name>
<organism evidence="1 2">
    <name type="scientific">Acaulospora morrowiae</name>
    <dbReference type="NCBI Taxonomy" id="94023"/>
    <lineage>
        <taxon>Eukaryota</taxon>
        <taxon>Fungi</taxon>
        <taxon>Fungi incertae sedis</taxon>
        <taxon>Mucoromycota</taxon>
        <taxon>Glomeromycotina</taxon>
        <taxon>Glomeromycetes</taxon>
        <taxon>Diversisporales</taxon>
        <taxon>Acaulosporaceae</taxon>
        <taxon>Acaulospora</taxon>
    </lineage>
</organism>
<sequence length="45" mass="5345">WCDEVGTRKDNRVLFFSEDLIKRCVTWKLISGYLENNSSYVKTET</sequence>
<dbReference type="AlphaFoldDB" id="A0A9N9JI12"/>
<feature type="non-terminal residue" evidence="1">
    <location>
        <position position="1"/>
    </location>
</feature>
<dbReference type="Proteomes" id="UP000789342">
    <property type="component" value="Unassembled WGS sequence"/>
</dbReference>